<dbReference type="Gene3D" id="2.130.10.10">
    <property type="entry name" value="YVTN repeat-like/Quinoprotein amine dehydrogenase"/>
    <property type="match status" value="1"/>
</dbReference>
<organism evidence="1 2">
    <name type="scientific">Mytilus galloprovincialis</name>
    <name type="common">Mediterranean mussel</name>
    <dbReference type="NCBI Taxonomy" id="29158"/>
    <lineage>
        <taxon>Eukaryota</taxon>
        <taxon>Metazoa</taxon>
        <taxon>Spiralia</taxon>
        <taxon>Lophotrochozoa</taxon>
        <taxon>Mollusca</taxon>
        <taxon>Bivalvia</taxon>
        <taxon>Autobranchia</taxon>
        <taxon>Pteriomorphia</taxon>
        <taxon>Mytilida</taxon>
        <taxon>Mytiloidea</taxon>
        <taxon>Mytilidae</taxon>
        <taxon>Mytilinae</taxon>
        <taxon>Mytilus</taxon>
    </lineage>
</organism>
<evidence type="ECO:0000313" key="2">
    <source>
        <dbReference type="Proteomes" id="UP000596742"/>
    </source>
</evidence>
<comment type="caution">
    <text evidence="1">The sequence shown here is derived from an EMBL/GenBank/DDBJ whole genome shotgun (WGS) entry which is preliminary data.</text>
</comment>
<keyword evidence="2" id="KW-1185">Reference proteome</keyword>
<accession>A0A8B6EZN8</accession>
<dbReference type="Proteomes" id="UP000596742">
    <property type="component" value="Unassembled WGS sequence"/>
</dbReference>
<reference evidence="1" key="1">
    <citation type="submission" date="2018-11" db="EMBL/GenBank/DDBJ databases">
        <authorList>
            <person name="Alioto T."/>
            <person name="Alioto T."/>
        </authorList>
    </citation>
    <scope>NUCLEOTIDE SEQUENCE</scope>
</reference>
<proteinExistence type="predicted"/>
<dbReference type="AlphaFoldDB" id="A0A8B6EZN8"/>
<protein>
    <submittedName>
        <fullName evidence="1">Uncharacterized protein</fullName>
    </submittedName>
</protein>
<dbReference type="EMBL" id="UYJE01005869">
    <property type="protein sequence ID" value="VDI41182.1"/>
    <property type="molecule type" value="Genomic_DNA"/>
</dbReference>
<gene>
    <name evidence="1" type="ORF">MGAL_10B053575</name>
</gene>
<dbReference type="SUPFAM" id="SSF101898">
    <property type="entry name" value="NHL repeat"/>
    <property type="match status" value="1"/>
</dbReference>
<sequence length="253" mass="27931">MELGIAHKFNVKMSDSEQPRGVVAFCLLPNRDFVFVDREGMFTICNIFGSFKNRFAIDLDEIRDITSIGDFTIAVAAGKDHVTLVNIKQKQKMAQTLPTSNACYGLDYNNGLLWMGTYGGGLYSANLSEYTISKFFSISGSILYVTTSQNNVCMSNSYEDTVTLFDPLAKVIWKFLDKDLLRSPNRLTSDANGNIYVLNSSGVVCISAHGKQARKLIDSEYGIGSIADIHYDNAQHILITVNTGGNVVIYNCP</sequence>
<evidence type="ECO:0000313" key="1">
    <source>
        <dbReference type="EMBL" id="VDI41182.1"/>
    </source>
</evidence>
<name>A0A8B6EZN8_MYTGA</name>
<dbReference type="InterPro" id="IPR015943">
    <property type="entry name" value="WD40/YVTN_repeat-like_dom_sf"/>
</dbReference>
<dbReference type="OrthoDB" id="6140738at2759"/>